<sequence length="419" mass="46570">MSEDRAIELKGPKKSRHSVKTKSRRMGKSKGPLRISGNSTELIRYVRQLNRRRSRSRGKAEEVEFESLSEDSATENEDPKQPGKSWRKSTRSWSRKTSLPAKGDIAGRSLPSSKLTREEESTTRNTKRSSFGEASISQAPQGAHAGAKSMLKTLGKFLVERKRGCLCCVCFWLVLVICAVGGWVILGMLQKESIVKFFPEDKNEVDDKALLFPSAAEPSIMPSQYPSAEPSDTQPQLTIVVMVQLDEDPDSVGFYLQSADNTMTYISRDVGSFAHLYHGQLVEEPALITLGTRVMFTFSGNGQYQIISYGEEMVTLISDSRESSYSFTAGLDDAKQINVVDPNEFDPDFGPSDFDPIEFDPNEYCLPCPTGNCGRCAWCEADKGFQPDVVYGYRCHSSPRSIPEEVNTSRLRGCVISIS</sequence>
<feature type="compositionally biased region" description="Basic residues" evidence="1">
    <location>
        <begin position="12"/>
        <end position="28"/>
    </location>
</feature>
<feature type="compositionally biased region" description="Acidic residues" evidence="1">
    <location>
        <begin position="63"/>
        <end position="76"/>
    </location>
</feature>
<accession>K0QY69</accession>
<evidence type="ECO:0000256" key="2">
    <source>
        <dbReference type="SAM" id="Phobius"/>
    </source>
</evidence>
<reference evidence="3 4" key="1">
    <citation type="journal article" date="2012" name="Genome Biol.">
        <title>Genome and low-iron response of an oceanic diatom adapted to chronic iron limitation.</title>
        <authorList>
            <person name="Lommer M."/>
            <person name="Specht M."/>
            <person name="Roy A.S."/>
            <person name="Kraemer L."/>
            <person name="Andreson R."/>
            <person name="Gutowska M.A."/>
            <person name="Wolf J."/>
            <person name="Bergner S.V."/>
            <person name="Schilhabel M.B."/>
            <person name="Klostermeier U.C."/>
            <person name="Beiko R.G."/>
            <person name="Rosenstiel P."/>
            <person name="Hippler M."/>
            <person name="Laroche J."/>
        </authorList>
    </citation>
    <scope>NUCLEOTIDE SEQUENCE [LARGE SCALE GENOMIC DNA]</scope>
    <source>
        <strain evidence="3 4">CCMP1005</strain>
    </source>
</reference>
<proteinExistence type="predicted"/>
<organism evidence="3 4">
    <name type="scientific">Thalassiosira oceanica</name>
    <name type="common">Marine diatom</name>
    <dbReference type="NCBI Taxonomy" id="159749"/>
    <lineage>
        <taxon>Eukaryota</taxon>
        <taxon>Sar</taxon>
        <taxon>Stramenopiles</taxon>
        <taxon>Ochrophyta</taxon>
        <taxon>Bacillariophyta</taxon>
        <taxon>Coscinodiscophyceae</taxon>
        <taxon>Thalassiosirophycidae</taxon>
        <taxon>Thalassiosirales</taxon>
        <taxon>Thalassiosiraceae</taxon>
        <taxon>Thalassiosira</taxon>
    </lineage>
</organism>
<feature type="transmembrane region" description="Helical" evidence="2">
    <location>
        <begin position="165"/>
        <end position="189"/>
    </location>
</feature>
<keyword evidence="2" id="KW-0812">Transmembrane</keyword>
<evidence type="ECO:0000313" key="4">
    <source>
        <dbReference type="Proteomes" id="UP000266841"/>
    </source>
</evidence>
<keyword evidence="2" id="KW-0472">Membrane</keyword>
<dbReference type="EMBL" id="AGNL01050647">
    <property type="protein sequence ID" value="EJK43778.1"/>
    <property type="molecule type" value="Genomic_DNA"/>
</dbReference>
<evidence type="ECO:0000256" key="1">
    <source>
        <dbReference type="SAM" id="MobiDB-lite"/>
    </source>
</evidence>
<evidence type="ECO:0000313" key="3">
    <source>
        <dbReference type="EMBL" id="EJK43778.1"/>
    </source>
</evidence>
<dbReference type="Proteomes" id="UP000266841">
    <property type="component" value="Unassembled WGS sequence"/>
</dbReference>
<feature type="region of interest" description="Disordered" evidence="1">
    <location>
        <begin position="1"/>
        <end position="144"/>
    </location>
</feature>
<gene>
    <name evidence="3" type="ORF">THAOC_37745</name>
</gene>
<dbReference type="AlphaFoldDB" id="K0QY69"/>
<keyword evidence="2" id="KW-1133">Transmembrane helix</keyword>
<feature type="compositionally biased region" description="Basic and acidic residues" evidence="1">
    <location>
        <begin position="1"/>
        <end position="11"/>
    </location>
</feature>
<comment type="caution">
    <text evidence="3">The sequence shown here is derived from an EMBL/GenBank/DDBJ whole genome shotgun (WGS) entry which is preliminary data.</text>
</comment>
<protein>
    <submittedName>
        <fullName evidence="3">Uncharacterized protein</fullName>
    </submittedName>
</protein>
<feature type="compositionally biased region" description="Basic residues" evidence="1">
    <location>
        <begin position="85"/>
        <end position="94"/>
    </location>
</feature>
<keyword evidence="4" id="KW-1185">Reference proteome</keyword>
<name>K0QY69_THAOC</name>